<name>E6PTU3_9ZZZZ</name>
<dbReference type="AlphaFoldDB" id="E6PTU3"/>
<keyword evidence="1" id="KW-1133">Transmembrane helix</keyword>
<protein>
    <submittedName>
        <fullName evidence="2">Uncharacterized protein</fullName>
    </submittedName>
</protein>
<evidence type="ECO:0000313" key="2">
    <source>
        <dbReference type="EMBL" id="CBH98350.1"/>
    </source>
</evidence>
<feature type="transmembrane region" description="Helical" evidence="1">
    <location>
        <begin position="32"/>
        <end position="57"/>
    </location>
</feature>
<keyword evidence="1" id="KW-0472">Membrane</keyword>
<dbReference type="EMBL" id="CABM01000051">
    <property type="protein sequence ID" value="CBH98350.1"/>
    <property type="molecule type" value="Genomic_DNA"/>
</dbReference>
<sequence>MTRHPAAPSKASIRGPLKIAVDRAGENRFKRLAVLAIHGNMIAPMMASSINFAIGFYGRNDRELQSPQSWEVFSQSNCGDGTQHSAAATSHCKFRRWPFCTVCERVWTK</sequence>
<reference evidence="2" key="1">
    <citation type="submission" date="2009-10" db="EMBL/GenBank/DDBJ databases">
        <title>Diversity of trophic interactions inside an arsenic-rich microbial ecosystem.</title>
        <authorList>
            <person name="Bertin P.N."/>
            <person name="Heinrich-Salmeron A."/>
            <person name="Pelletier E."/>
            <person name="Goulhen-Chollet F."/>
            <person name="Arsene-Ploetze F."/>
            <person name="Gallien S."/>
            <person name="Calteau A."/>
            <person name="Vallenet D."/>
            <person name="Casiot C."/>
            <person name="Chane-Woon-Ming B."/>
            <person name="Giloteaux L."/>
            <person name="Barakat M."/>
            <person name="Bonnefoy V."/>
            <person name="Bruneel O."/>
            <person name="Chandler M."/>
            <person name="Cleiss J."/>
            <person name="Duran R."/>
            <person name="Elbaz-Poulichet F."/>
            <person name="Fonknechten N."/>
            <person name="Lauga B."/>
            <person name="Mornico D."/>
            <person name="Ortet P."/>
            <person name="Schaeffer C."/>
            <person name="Siguier P."/>
            <person name="Alexander Thil Smith A."/>
            <person name="Van Dorsselaer A."/>
            <person name="Weissenbach J."/>
            <person name="Medigue C."/>
            <person name="Le Paslier D."/>
        </authorList>
    </citation>
    <scope>NUCLEOTIDE SEQUENCE</scope>
</reference>
<comment type="caution">
    <text evidence="2">The sequence shown here is derived from an EMBL/GenBank/DDBJ whole genome shotgun (WGS) entry which is preliminary data.</text>
</comment>
<accession>E6PTU3</accession>
<organism evidence="2">
    <name type="scientific">mine drainage metagenome</name>
    <dbReference type="NCBI Taxonomy" id="410659"/>
    <lineage>
        <taxon>unclassified sequences</taxon>
        <taxon>metagenomes</taxon>
        <taxon>ecological metagenomes</taxon>
    </lineage>
</organism>
<keyword evidence="1" id="KW-0812">Transmembrane</keyword>
<gene>
    <name evidence="2" type="ORF">CARN2_3827</name>
</gene>
<proteinExistence type="predicted"/>
<evidence type="ECO:0000256" key="1">
    <source>
        <dbReference type="SAM" id="Phobius"/>
    </source>
</evidence>